<dbReference type="EMBL" id="QGKX02001521">
    <property type="protein sequence ID" value="KAF3512292.1"/>
    <property type="molecule type" value="Genomic_DNA"/>
</dbReference>
<accession>A0A8S9PFU7</accession>
<gene>
    <name evidence="2" type="ORF">F2Q69_00004493</name>
</gene>
<keyword evidence="1" id="KW-0732">Signal</keyword>
<evidence type="ECO:0008006" key="4">
    <source>
        <dbReference type="Google" id="ProtNLM"/>
    </source>
</evidence>
<evidence type="ECO:0000313" key="3">
    <source>
        <dbReference type="Proteomes" id="UP000712600"/>
    </source>
</evidence>
<feature type="chain" id="PRO_5035835472" description="Secreted protein" evidence="1">
    <location>
        <begin position="32"/>
        <end position="132"/>
    </location>
</feature>
<comment type="caution">
    <text evidence="2">The sequence shown here is derived from an EMBL/GenBank/DDBJ whole genome shotgun (WGS) entry which is preliminary data.</text>
</comment>
<proteinExistence type="predicted"/>
<sequence length="132" mass="14934">MSPQFIDFLYSSFLSLFSHLVALFIVGCVSGGSPFRHVCHSRCVELVSWSFGLFYSELCDSSLAMSALQARRKRMFNLMAHASMIRLPPRLQARRKRMLNLMAHASMIRLPPRLTLYCDSEGSSQTGKRAQA</sequence>
<name>A0A8S9PFU7_BRACR</name>
<dbReference type="AlphaFoldDB" id="A0A8S9PFU7"/>
<evidence type="ECO:0000313" key="2">
    <source>
        <dbReference type="EMBL" id="KAF3512292.1"/>
    </source>
</evidence>
<dbReference type="Proteomes" id="UP000712600">
    <property type="component" value="Unassembled WGS sequence"/>
</dbReference>
<feature type="signal peptide" evidence="1">
    <location>
        <begin position="1"/>
        <end position="31"/>
    </location>
</feature>
<evidence type="ECO:0000256" key="1">
    <source>
        <dbReference type="SAM" id="SignalP"/>
    </source>
</evidence>
<reference evidence="2" key="1">
    <citation type="submission" date="2019-12" db="EMBL/GenBank/DDBJ databases">
        <title>Genome sequencing and annotation of Brassica cretica.</title>
        <authorList>
            <person name="Studholme D.J."/>
            <person name="Sarris P."/>
        </authorList>
    </citation>
    <scope>NUCLEOTIDE SEQUENCE</scope>
    <source>
        <strain evidence="2">PFS-109/04</strain>
        <tissue evidence="2">Leaf</tissue>
    </source>
</reference>
<organism evidence="2 3">
    <name type="scientific">Brassica cretica</name>
    <name type="common">Mustard</name>
    <dbReference type="NCBI Taxonomy" id="69181"/>
    <lineage>
        <taxon>Eukaryota</taxon>
        <taxon>Viridiplantae</taxon>
        <taxon>Streptophyta</taxon>
        <taxon>Embryophyta</taxon>
        <taxon>Tracheophyta</taxon>
        <taxon>Spermatophyta</taxon>
        <taxon>Magnoliopsida</taxon>
        <taxon>eudicotyledons</taxon>
        <taxon>Gunneridae</taxon>
        <taxon>Pentapetalae</taxon>
        <taxon>rosids</taxon>
        <taxon>malvids</taxon>
        <taxon>Brassicales</taxon>
        <taxon>Brassicaceae</taxon>
        <taxon>Brassiceae</taxon>
        <taxon>Brassica</taxon>
    </lineage>
</organism>
<protein>
    <recommendedName>
        <fullName evidence="4">Secreted protein</fullName>
    </recommendedName>
</protein>